<proteinExistence type="predicted"/>
<keyword evidence="2" id="KW-0479">Metal-binding</keyword>
<evidence type="ECO:0000256" key="2">
    <source>
        <dbReference type="ARBA" id="ARBA00022723"/>
    </source>
</evidence>
<dbReference type="InterPro" id="IPR007197">
    <property type="entry name" value="rSAM"/>
</dbReference>
<keyword evidence="7" id="KW-1185">Reference proteome</keyword>
<keyword evidence="4" id="KW-0411">Iron-sulfur</keyword>
<evidence type="ECO:0000313" key="6">
    <source>
        <dbReference type="EMBL" id="GGB29873.1"/>
    </source>
</evidence>
<dbReference type="GO" id="GO:0003824">
    <property type="term" value="F:catalytic activity"/>
    <property type="evidence" value="ECO:0007669"/>
    <property type="project" value="InterPro"/>
</dbReference>
<dbReference type="SFLD" id="SFLDG01067">
    <property type="entry name" value="SPASM/twitch_domain_containing"/>
    <property type="match status" value="1"/>
</dbReference>
<dbReference type="RefSeq" id="WP_188724603.1">
    <property type="nucleotide sequence ID" value="NZ_BMJD01000002.1"/>
</dbReference>
<sequence length="404" mass="46183">MRVSNDIITIDGSGKSLIYNHEWNKAVIVNDRTKNHLLNDRTNNIKENLSYLSEEEIRALENSGIIYNDNDGIYEQNKYKYTLMKRNADVNIKTVYFHITQRCNLKCSYCYNMENLNKPDKLTTNDIKSIINQLKSLSVQTIIFTGGEVLLRRDIVELCEHVKLNNMKCQVLSNGVLLHKRKELLKFVDKFIISLDTMHEENNLRTGLNIPRLLDNLRNIPDQYKSKFIVRSVVSKTGESDWKEVANYVENHVGMKHLVTPFIPNSHEDIKYMADLDSLPTNDDDCNLSGNVCGASYQIVAIDSNGDIYPCQCLIKDKLLIANIMENEWLSKLKSSSVTTGFQNRTVLDIEGCATCEVKYLCGGGCRAISENVYGNLESRVEFLCEFQKKIAYNKLKGLLKTYG</sequence>
<evidence type="ECO:0000256" key="4">
    <source>
        <dbReference type="ARBA" id="ARBA00023014"/>
    </source>
</evidence>
<dbReference type="CDD" id="cd01335">
    <property type="entry name" value="Radical_SAM"/>
    <property type="match status" value="1"/>
</dbReference>
<evidence type="ECO:0000259" key="5">
    <source>
        <dbReference type="PROSITE" id="PS51918"/>
    </source>
</evidence>
<dbReference type="SUPFAM" id="SSF102114">
    <property type="entry name" value="Radical SAM enzymes"/>
    <property type="match status" value="1"/>
</dbReference>
<organism evidence="6 7">
    <name type="scientific">Lentibacillus populi</name>
    <dbReference type="NCBI Taxonomy" id="1827502"/>
    <lineage>
        <taxon>Bacteria</taxon>
        <taxon>Bacillati</taxon>
        <taxon>Bacillota</taxon>
        <taxon>Bacilli</taxon>
        <taxon>Bacillales</taxon>
        <taxon>Bacillaceae</taxon>
        <taxon>Lentibacillus</taxon>
    </lineage>
</organism>
<reference evidence="6" key="1">
    <citation type="journal article" date="2014" name="Int. J. Syst. Evol. Microbiol.">
        <title>Complete genome sequence of Corynebacterium casei LMG S-19264T (=DSM 44701T), isolated from a smear-ripened cheese.</title>
        <authorList>
            <consortium name="US DOE Joint Genome Institute (JGI-PGF)"/>
            <person name="Walter F."/>
            <person name="Albersmeier A."/>
            <person name="Kalinowski J."/>
            <person name="Ruckert C."/>
        </authorList>
    </citation>
    <scope>NUCLEOTIDE SEQUENCE</scope>
    <source>
        <strain evidence="6">CGMCC 1.15454</strain>
    </source>
</reference>
<keyword evidence="1" id="KW-0949">S-adenosyl-L-methionine</keyword>
<gene>
    <name evidence="6" type="ORF">GCM10011409_04020</name>
</gene>
<keyword evidence="3" id="KW-0408">Iron</keyword>
<dbReference type="AlphaFoldDB" id="A0A9W5X479"/>
<dbReference type="PROSITE" id="PS51918">
    <property type="entry name" value="RADICAL_SAM"/>
    <property type="match status" value="1"/>
</dbReference>
<name>A0A9W5X479_9BACI</name>
<reference evidence="6" key="2">
    <citation type="submission" date="2020-09" db="EMBL/GenBank/DDBJ databases">
        <authorList>
            <person name="Sun Q."/>
            <person name="Zhou Y."/>
        </authorList>
    </citation>
    <scope>NUCLEOTIDE SEQUENCE</scope>
    <source>
        <strain evidence="6">CGMCC 1.15454</strain>
    </source>
</reference>
<evidence type="ECO:0000256" key="1">
    <source>
        <dbReference type="ARBA" id="ARBA00022691"/>
    </source>
</evidence>
<dbReference type="InterPro" id="IPR058240">
    <property type="entry name" value="rSAM_sf"/>
</dbReference>
<dbReference type="SFLD" id="SFLDS00029">
    <property type="entry name" value="Radical_SAM"/>
    <property type="match status" value="1"/>
</dbReference>
<dbReference type="PANTHER" id="PTHR11228">
    <property type="entry name" value="RADICAL SAM DOMAIN PROTEIN"/>
    <property type="match status" value="1"/>
</dbReference>
<evidence type="ECO:0000313" key="7">
    <source>
        <dbReference type="Proteomes" id="UP000621492"/>
    </source>
</evidence>
<dbReference type="GO" id="GO:0046872">
    <property type="term" value="F:metal ion binding"/>
    <property type="evidence" value="ECO:0007669"/>
    <property type="project" value="UniProtKB-KW"/>
</dbReference>
<dbReference type="InterPro" id="IPR050377">
    <property type="entry name" value="Radical_SAM_PqqE_MftC-like"/>
</dbReference>
<feature type="domain" description="Radical SAM core" evidence="5">
    <location>
        <begin position="87"/>
        <end position="289"/>
    </location>
</feature>
<dbReference type="NCBIfam" id="TIGR04085">
    <property type="entry name" value="rSAM_more_4Fe4S"/>
    <property type="match status" value="1"/>
</dbReference>
<dbReference type="InterPro" id="IPR023885">
    <property type="entry name" value="4Fe4S-binding_SPASM_dom"/>
</dbReference>
<dbReference type="Gene3D" id="3.20.20.70">
    <property type="entry name" value="Aldolase class I"/>
    <property type="match status" value="1"/>
</dbReference>
<accession>A0A9W5X479</accession>
<dbReference type="EMBL" id="BMJD01000002">
    <property type="protein sequence ID" value="GGB29873.1"/>
    <property type="molecule type" value="Genomic_DNA"/>
</dbReference>
<evidence type="ECO:0000256" key="3">
    <source>
        <dbReference type="ARBA" id="ARBA00023004"/>
    </source>
</evidence>
<dbReference type="InterPro" id="IPR013785">
    <property type="entry name" value="Aldolase_TIM"/>
</dbReference>
<comment type="caution">
    <text evidence="6">The sequence shown here is derived from an EMBL/GenBank/DDBJ whole genome shotgun (WGS) entry which is preliminary data.</text>
</comment>
<dbReference type="GO" id="GO:0051536">
    <property type="term" value="F:iron-sulfur cluster binding"/>
    <property type="evidence" value="ECO:0007669"/>
    <property type="project" value="UniProtKB-KW"/>
</dbReference>
<dbReference type="Proteomes" id="UP000621492">
    <property type="component" value="Unassembled WGS sequence"/>
</dbReference>
<dbReference type="Pfam" id="PF04055">
    <property type="entry name" value="Radical_SAM"/>
    <property type="match status" value="1"/>
</dbReference>
<protein>
    <submittedName>
        <fullName evidence="6">Thioether cross-link-forming SCIFF peptide maturase</fullName>
    </submittedName>
</protein>
<dbReference type="PANTHER" id="PTHR11228:SF7">
    <property type="entry name" value="PQQA PEPTIDE CYCLASE"/>
    <property type="match status" value="1"/>
</dbReference>
<dbReference type="SFLD" id="SFLDG01386">
    <property type="entry name" value="main_SPASM_domain-containing"/>
    <property type="match status" value="1"/>
</dbReference>